<feature type="region of interest" description="Disordered" evidence="4">
    <location>
        <begin position="78"/>
        <end position="97"/>
    </location>
</feature>
<keyword evidence="7" id="KW-1185">Reference proteome</keyword>
<dbReference type="PANTHER" id="PTHR43792:SF8">
    <property type="entry name" value="[RIBOSOMAL PROTEIN US5]-ALANINE N-ACETYLTRANSFERASE"/>
    <property type="match status" value="1"/>
</dbReference>
<keyword evidence="1" id="KW-0808">Transferase</keyword>
<evidence type="ECO:0000256" key="3">
    <source>
        <dbReference type="ARBA" id="ARBA00038502"/>
    </source>
</evidence>
<accession>A0ABR3YTB1</accession>
<dbReference type="Gene3D" id="3.40.630.30">
    <property type="match status" value="1"/>
</dbReference>
<dbReference type="Proteomes" id="UP001583186">
    <property type="component" value="Unassembled WGS sequence"/>
</dbReference>
<dbReference type="EMBL" id="JAWCUI010000051">
    <property type="protein sequence ID" value="KAL1891610.1"/>
    <property type="molecule type" value="Genomic_DNA"/>
</dbReference>
<evidence type="ECO:0000256" key="4">
    <source>
        <dbReference type="SAM" id="MobiDB-lite"/>
    </source>
</evidence>
<evidence type="ECO:0000256" key="2">
    <source>
        <dbReference type="ARBA" id="ARBA00023315"/>
    </source>
</evidence>
<comment type="caution">
    <text evidence="6">The sequence shown here is derived from an EMBL/GenBank/DDBJ whole genome shotgun (WGS) entry which is preliminary data.</text>
</comment>
<name>A0ABR3YTB1_9PEZI</name>
<feature type="domain" description="N-acetyltransferase" evidence="5">
    <location>
        <begin position="27"/>
        <end position="214"/>
    </location>
</feature>
<dbReference type="SUPFAM" id="SSF55729">
    <property type="entry name" value="Acyl-CoA N-acyltransferases (Nat)"/>
    <property type="match status" value="1"/>
</dbReference>
<dbReference type="PROSITE" id="PS51186">
    <property type="entry name" value="GNAT"/>
    <property type="match status" value="1"/>
</dbReference>
<evidence type="ECO:0000313" key="7">
    <source>
        <dbReference type="Proteomes" id="UP001583186"/>
    </source>
</evidence>
<dbReference type="InterPro" id="IPR016181">
    <property type="entry name" value="Acyl_CoA_acyltransferase"/>
</dbReference>
<evidence type="ECO:0000259" key="5">
    <source>
        <dbReference type="PROSITE" id="PS51186"/>
    </source>
</evidence>
<organism evidence="6 7">
    <name type="scientific">Sporothrix stenoceras</name>
    <dbReference type="NCBI Taxonomy" id="5173"/>
    <lineage>
        <taxon>Eukaryota</taxon>
        <taxon>Fungi</taxon>
        <taxon>Dikarya</taxon>
        <taxon>Ascomycota</taxon>
        <taxon>Pezizomycotina</taxon>
        <taxon>Sordariomycetes</taxon>
        <taxon>Sordariomycetidae</taxon>
        <taxon>Ophiostomatales</taxon>
        <taxon>Ophiostomataceae</taxon>
        <taxon>Sporothrix</taxon>
    </lineage>
</organism>
<evidence type="ECO:0000313" key="6">
    <source>
        <dbReference type="EMBL" id="KAL1891610.1"/>
    </source>
</evidence>
<proteinExistence type="inferred from homology"/>
<comment type="similarity">
    <text evidence="3">Belongs to the acetyltransferase family. RimJ subfamily.</text>
</comment>
<protein>
    <recommendedName>
        <fullName evidence="5">N-acetyltransferase domain-containing protein</fullName>
    </recommendedName>
</protein>
<dbReference type="InterPro" id="IPR051531">
    <property type="entry name" value="N-acetyltransferase"/>
</dbReference>
<sequence length="224" mass="24317">MADSTISDTVFPTTPIVQLERCVLRPYHISDLEPMCKAANDPLIVKYMRDAFPYPYDTDAGMTWLKICKAEGLPVEEKADEAKPAAPDSSPPAPSPEMNVAICLLDGTFIGSTGLRAMGPDGTDRYTREIGYWIGRDHWGKGLATEVASGLGRWALSPASGILTKDGQPLRRIEAGVYAENAASSKVLERAGYVREGVRRQAVIKNGVMQDVVIYGLVASDLEK</sequence>
<keyword evidence="2" id="KW-0012">Acyltransferase</keyword>
<dbReference type="Pfam" id="PF13302">
    <property type="entry name" value="Acetyltransf_3"/>
    <property type="match status" value="1"/>
</dbReference>
<dbReference type="PANTHER" id="PTHR43792">
    <property type="entry name" value="GNAT FAMILY, PUTATIVE (AFU_ORTHOLOGUE AFUA_3G00765)-RELATED-RELATED"/>
    <property type="match status" value="1"/>
</dbReference>
<reference evidence="6 7" key="1">
    <citation type="journal article" date="2024" name="IMA Fungus">
        <title>IMA Genome - F19 : A genome assembly and annotation guide to empower mycologists, including annotated draft genome sequences of Ceratocystis pirilliformis, Diaporthe australafricana, Fusarium ophioides, Paecilomyces lecythidis, and Sporothrix stenoceras.</title>
        <authorList>
            <person name="Aylward J."/>
            <person name="Wilson A.M."/>
            <person name="Visagie C.M."/>
            <person name="Spraker J."/>
            <person name="Barnes I."/>
            <person name="Buitendag C."/>
            <person name="Ceriani C."/>
            <person name="Del Mar Angel L."/>
            <person name="du Plessis D."/>
            <person name="Fuchs T."/>
            <person name="Gasser K."/>
            <person name="Kramer D."/>
            <person name="Li W."/>
            <person name="Munsamy K."/>
            <person name="Piso A."/>
            <person name="Price J.L."/>
            <person name="Sonnekus B."/>
            <person name="Thomas C."/>
            <person name="van der Nest A."/>
            <person name="van Dijk A."/>
            <person name="van Heerden A."/>
            <person name="van Vuuren N."/>
            <person name="Yilmaz N."/>
            <person name="Duong T.A."/>
            <person name="van der Merwe N.A."/>
            <person name="Wingfield M.J."/>
            <person name="Wingfield B.D."/>
        </authorList>
    </citation>
    <scope>NUCLEOTIDE SEQUENCE [LARGE SCALE GENOMIC DNA]</scope>
    <source>
        <strain evidence="6 7">CMW 5346</strain>
    </source>
</reference>
<dbReference type="InterPro" id="IPR000182">
    <property type="entry name" value="GNAT_dom"/>
</dbReference>
<gene>
    <name evidence="6" type="ORF">Sste5346_007526</name>
</gene>
<evidence type="ECO:0000256" key="1">
    <source>
        <dbReference type="ARBA" id="ARBA00022679"/>
    </source>
</evidence>